<evidence type="ECO:0000313" key="3">
    <source>
        <dbReference type="EMBL" id="MED6137967.1"/>
    </source>
</evidence>
<evidence type="ECO:0000256" key="2">
    <source>
        <dbReference type="SAM" id="Phobius"/>
    </source>
</evidence>
<keyword evidence="2" id="KW-0472">Membrane</keyword>
<gene>
    <name evidence="3" type="ORF">PIB30_069926</name>
</gene>
<sequence length="235" mass="26332">MISKASTQPSTPFEFLRLISVIPSKRKLHTCLAQFICLGLSIAGKCFGERGVELVVHKKVFWIYRMKALLNFLAFSSEFVFVSMTVFFKDTMEAPLKLLTAAFYSSMERFSKAPKPMSLTTVFCSRESFASNFATLLGMHFVLFDFYEIFGEDRRLRFLSCLLSLLTLSSQLFLASGLPQPSSLPLPASPPPPLHSEFRRTSLTSHRRAVSPPPLPLAIAQSLSTFSVQERVEAS</sequence>
<dbReference type="EMBL" id="JASCZI010061192">
    <property type="protein sequence ID" value="MED6137967.1"/>
    <property type="molecule type" value="Genomic_DNA"/>
</dbReference>
<organism evidence="3 4">
    <name type="scientific">Stylosanthes scabra</name>
    <dbReference type="NCBI Taxonomy" id="79078"/>
    <lineage>
        <taxon>Eukaryota</taxon>
        <taxon>Viridiplantae</taxon>
        <taxon>Streptophyta</taxon>
        <taxon>Embryophyta</taxon>
        <taxon>Tracheophyta</taxon>
        <taxon>Spermatophyta</taxon>
        <taxon>Magnoliopsida</taxon>
        <taxon>eudicotyledons</taxon>
        <taxon>Gunneridae</taxon>
        <taxon>Pentapetalae</taxon>
        <taxon>rosids</taxon>
        <taxon>fabids</taxon>
        <taxon>Fabales</taxon>
        <taxon>Fabaceae</taxon>
        <taxon>Papilionoideae</taxon>
        <taxon>50 kb inversion clade</taxon>
        <taxon>dalbergioids sensu lato</taxon>
        <taxon>Dalbergieae</taxon>
        <taxon>Pterocarpus clade</taxon>
        <taxon>Stylosanthes</taxon>
    </lineage>
</organism>
<keyword evidence="4" id="KW-1185">Reference proteome</keyword>
<feature type="region of interest" description="Disordered" evidence="1">
    <location>
        <begin position="185"/>
        <end position="210"/>
    </location>
</feature>
<keyword evidence="2" id="KW-0812">Transmembrane</keyword>
<feature type="transmembrane region" description="Helical" evidence="2">
    <location>
        <begin position="68"/>
        <end position="88"/>
    </location>
</feature>
<accession>A0ABU6SNW5</accession>
<comment type="caution">
    <text evidence="3">The sequence shown here is derived from an EMBL/GenBank/DDBJ whole genome shotgun (WGS) entry which is preliminary data.</text>
</comment>
<reference evidence="3 4" key="1">
    <citation type="journal article" date="2023" name="Plants (Basel)">
        <title>Bridging the Gap: Combining Genomics and Transcriptomics Approaches to Understand Stylosanthes scabra, an Orphan Legume from the Brazilian Caatinga.</title>
        <authorList>
            <person name="Ferreira-Neto J.R.C."/>
            <person name="da Silva M.D."/>
            <person name="Binneck E."/>
            <person name="de Melo N.F."/>
            <person name="da Silva R.H."/>
            <person name="de Melo A.L.T.M."/>
            <person name="Pandolfi V."/>
            <person name="Bustamante F.O."/>
            <person name="Brasileiro-Vidal A.C."/>
            <person name="Benko-Iseppon A.M."/>
        </authorList>
    </citation>
    <scope>NUCLEOTIDE SEQUENCE [LARGE SCALE GENOMIC DNA]</scope>
    <source>
        <tissue evidence="3">Leaves</tissue>
    </source>
</reference>
<dbReference type="Proteomes" id="UP001341840">
    <property type="component" value="Unassembled WGS sequence"/>
</dbReference>
<name>A0ABU6SNW5_9FABA</name>
<proteinExistence type="predicted"/>
<feature type="compositionally biased region" description="Pro residues" evidence="1">
    <location>
        <begin position="185"/>
        <end position="194"/>
    </location>
</feature>
<evidence type="ECO:0000256" key="1">
    <source>
        <dbReference type="SAM" id="MobiDB-lite"/>
    </source>
</evidence>
<protein>
    <submittedName>
        <fullName evidence="3">Uncharacterized protein</fullName>
    </submittedName>
</protein>
<evidence type="ECO:0000313" key="4">
    <source>
        <dbReference type="Proteomes" id="UP001341840"/>
    </source>
</evidence>
<keyword evidence="2" id="KW-1133">Transmembrane helix</keyword>